<proteinExistence type="predicted"/>
<dbReference type="InterPro" id="IPR041698">
    <property type="entry name" value="Methyltransf_25"/>
</dbReference>
<sequence length="355" mass="39596">MTVVLAALAEALHSPLMERCFVGSLGYSKCCRLAESAWMKEVLQPMCWEQRDANFESCCYFHYGPKIRGLPYQLEEAEEAEFELPKVGRMRLRQHPQLNLEFWPAGWIFARLVSGIPEAQRLADAFGWSEAAEALSRLPHRRPLRMLDVSCGFGLSTIAAAAKGHNVTATEVSSKLLRIAGRNVLSNGLRGVQFRQWDVLKVPHWRSAQRFDLCLLDLTHFNIFYRQKSLGEDVSGLSPPIGQVLPIVVRHVRQLGGCTLMAFAVVESNGRRVIDERLPEEMGYSNFTAALLAALERLPEESGHIDRRRPMVSPHLAVFVLPCKILVAKWEALCLAKELRGQTALGLQAAAAGAP</sequence>
<name>A0ABP0NK74_9DINO</name>
<comment type="caution">
    <text evidence="2">The sequence shown here is derived from an EMBL/GenBank/DDBJ whole genome shotgun (WGS) entry which is preliminary data.</text>
</comment>
<dbReference type="InterPro" id="IPR029063">
    <property type="entry name" value="SAM-dependent_MTases_sf"/>
</dbReference>
<dbReference type="EMBL" id="CAXAMN010021873">
    <property type="protein sequence ID" value="CAK9064170.1"/>
    <property type="molecule type" value="Genomic_DNA"/>
</dbReference>
<feature type="domain" description="Methyltransferase" evidence="1">
    <location>
        <begin position="147"/>
        <end position="226"/>
    </location>
</feature>
<evidence type="ECO:0000259" key="1">
    <source>
        <dbReference type="Pfam" id="PF13649"/>
    </source>
</evidence>
<dbReference type="Gene3D" id="3.40.50.150">
    <property type="entry name" value="Vaccinia Virus protein VP39"/>
    <property type="match status" value="1"/>
</dbReference>
<dbReference type="SUPFAM" id="SSF53335">
    <property type="entry name" value="S-adenosyl-L-methionine-dependent methyltransferases"/>
    <property type="match status" value="1"/>
</dbReference>
<evidence type="ECO:0000313" key="2">
    <source>
        <dbReference type="EMBL" id="CAK9064170.1"/>
    </source>
</evidence>
<dbReference type="Pfam" id="PF13649">
    <property type="entry name" value="Methyltransf_25"/>
    <property type="match status" value="1"/>
</dbReference>
<reference evidence="2 3" key="1">
    <citation type="submission" date="2024-02" db="EMBL/GenBank/DDBJ databases">
        <authorList>
            <person name="Chen Y."/>
            <person name="Shah S."/>
            <person name="Dougan E. K."/>
            <person name="Thang M."/>
            <person name="Chan C."/>
        </authorList>
    </citation>
    <scope>NUCLEOTIDE SEQUENCE [LARGE SCALE GENOMIC DNA]</scope>
</reference>
<evidence type="ECO:0000313" key="3">
    <source>
        <dbReference type="Proteomes" id="UP001642484"/>
    </source>
</evidence>
<organism evidence="2 3">
    <name type="scientific">Durusdinium trenchii</name>
    <dbReference type="NCBI Taxonomy" id="1381693"/>
    <lineage>
        <taxon>Eukaryota</taxon>
        <taxon>Sar</taxon>
        <taxon>Alveolata</taxon>
        <taxon>Dinophyceae</taxon>
        <taxon>Suessiales</taxon>
        <taxon>Symbiodiniaceae</taxon>
        <taxon>Durusdinium</taxon>
    </lineage>
</organism>
<keyword evidence="3" id="KW-1185">Reference proteome</keyword>
<accession>A0ABP0NK74</accession>
<dbReference type="Proteomes" id="UP001642484">
    <property type="component" value="Unassembled WGS sequence"/>
</dbReference>
<gene>
    <name evidence="2" type="ORF">CCMP2556_LOCUS31519</name>
</gene>
<dbReference type="CDD" id="cd02440">
    <property type="entry name" value="AdoMet_MTases"/>
    <property type="match status" value="1"/>
</dbReference>
<protein>
    <recommendedName>
        <fullName evidence="1">Methyltransferase domain-containing protein</fullName>
    </recommendedName>
</protein>